<accession>A0A814RRC7</accession>
<comment type="caution">
    <text evidence="1">The sequence shown here is derived from an EMBL/GenBank/DDBJ whole genome shotgun (WGS) entry which is preliminary data.</text>
</comment>
<evidence type="ECO:0000313" key="2">
    <source>
        <dbReference type="Proteomes" id="UP000663852"/>
    </source>
</evidence>
<sequence length="141" mass="16696">MCKCPPIIIAHLRPFGYTNPCTVMGLSSIKRRMKVWIRICVFLLPTYLFFKTQTQVIRTNTEQISIQRAVVNKFLLFDRTNSQKLSIRKHFTNQRIKHHTPYMNIQGIVNFVEEKIAHRFTYRLALSETAILHSYRLQTII</sequence>
<protein>
    <submittedName>
        <fullName evidence="1">Uncharacterized protein</fullName>
    </submittedName>
</protein>
<gene>
    <name evidence="1" type="ORF">EDS130_LOCUS21869</name>
</gene>
<dbReference type="EMBL" id="CAJNOJ010000112">
    <property type="protein sequence ID" value="CAF1136927.1"/>
    <property type="molecule type" value="Genomic_DNA"/>
</dbReference>
<dbReference type="AlphaFoldDB" id="A0A814RRC7"/>
<name>A0A814RRC7_ADIRI</name>
<dbReference type="Proteomes" id="UP000663852">
    <property type="component" value="Unassembled WGS sequence"/>
</dbReference>
<evidence type="ECO:0000313" key="1">
    <source>
        <dbReference type="EMBL" id="CAF1136927.1"/>
    </source>
</evidence>
<proteinExistence type="predicted"/>
<reference evidence="1" key="1">
    <citation type="submission" date="2021-02" db="EMBL/GenBank/DDBJ databases">
        <authorList>
            <person name="Nowell W R."/>
        </authorList>
    </citation>
    <scope>NUCLEOTIDE SEQUENCE</scope>
</reference>
<organism evidence="1 2">
    <name type="scientific">Adineta ricciae</name>
    <name type="common">Rotifer</name>
    <dbReference type="NCBI Taxonomy" id="249248"/>
    <lineage>
        <taxon>Eukaryota</taxon>
        <taxon>Metazoa</taxon>
        <taxon>Spiralia</taxon>
        <taxon>Gnathifera</taxon>
        <taxon>Rotifera</taxon>
        <taxon>Eurotatoria</taxon>
        <taxon>Bdelloidea</taxon>
        <taxon>Adinetida</taxon>
        <taxon>Adinetidae</taxon>
        <taxon>Adineta</taxon>
    </lineage>
</organism>